<evidence type="ECO:0000256" key="8">
    <source>
        <dbReference type="ARBA" id="ARBA00023136"/>
    </source>
</evidence>
<dbReference type="PROSITE" id="PS00196">
    <property type="entry name" value="COPPER_BLUE"/>
    <property type="match status" value="1"/>
</dbReference>
<comment type="cofactor">
    <cofactor evidence="9">
        <name>Cu cation</name>
        <dbReference type="ChEBI" id="CHEBI:23378"/>
    </cofactor>
    <text evidence="9">Binds 1 copper ion per subunit.</text>
</comment>
<dbReference type="GO" id="GO:0042597">
    <property type="term" value="C:periplasmic space"/>
    <property type="evidence" value="ECO:0007669"/>
    <property type="project" value="UniProtKB-SubCell"/>
</dbReference>
<dbReference type="PANTHER" id="PTHR34192:SF10">
    <property type="entry name" value="PLASTOCYANIN MAJOR ISOFORM, CHLOROPLASTIC-RELATED"/>
    <property type="match status" value="1"/>
</dbReference>
<keyword evidence="3" id="KW-0813">Transport</keyword>
<evidence type="ECO:0000313" key="14">
    <source>
        <dbReference type="Proteomes" id="UP001596547"/>
    </source>
</evidence>
<sequence length="228" mass="22628">MRTTTSTSVGLDRRAFLAGVAGTTVAGVAGSTGLAEAQSGADDELAAWFEGVENYDGVADRQGEDRVTVTVGAEGNGGAFAFEPAAVRVDPGTTVVWEWSGEGGAHNVAADDGAYESDLLSRAGATYALTFDGRGVSRYVCAPHEAAGMKGAVVVGGATGGGPAVSPEVAMFGGGLLAAALSPLAFGLFLLLRGGGRGGRSDDVAAVEPTSSASTASGGGDRRPRRTD</sequence>
<dbReference type="InterPro" id="IPR008972">
    <property type="entry name" value="Cupredoxin"/>
</dbReference>
<feature type="binding site" evidence="9">
    <location>
        <position position="149"/>
    </location>
    <ligand>
        <name>Cu cation</name>
        <dbReference type="ChEBI" id="CHEBI:23378"/>
    </ligand>
</feature>
<keyword evidence="5" id="KW-0574">Periplasm</keyword>
<reference evidence="13 14" key="1">
    <citation type="journal article" date="2019" name="Int. J. Syst. Evol. Microbiol.">
        <title>The Global Catalogue of Microorganisms (GCM) 10K type strain sequencing project: providing services to taxonomists for standard genome sequencing and annotation.</title>
        <authorList>
            <consortium name="The Broad Institute Genomics Platform"/>
            <consortium name="The Broad Institute Genome Sequencing Center for Infectious Disease"/>
            <person name="Wu L."/>
            <person name="Ma J."/>
        </authorList>
    </citation>
    <scope>NUCLEOTIDE SEQUENCE [LARGE SCALE GENOMIC DNA]</scope>
    <source>
        <strain evidence="13 14">PSR21</strain>
    </source>
</reference>
<dbReference type="GO" id="GO:0046872">
    <property type="term" value="F:metal ion binding"/>
    <property type="evidence" value="ECO:0007669"/>
    <property type="project" value="UniProtKB-KW"/>
</dbReference>
<dbReference type="PANTHER" id="PTHR34192">
    <property type="entry name" value="PLASTOCYANIN MAJOR ISOFORM, CHLOROPLASTIC-RELATED"/>
    <property type="match status" value="1"/>
</dbReference>
<dbReference type="SUPFAM" id="SSF49503">
    <property type="entry name" value="Cupredoxins"/>
    <property type="match status" value="1"/>
</dbReference>
<dbReference type="Gene3D" id="2.60.40.420">
    <property type="entry name" value="Cupredoxins - blue copper proteins"/>
    <property type="match status" value="1"/>
</dbReference>
<evidence type="ECO:0000256" key="7">
    <source>
        <dbReference type="ARBA" id="ARBA00023008"/>
    </source>
</evidence>
<evidence type="ECO:0000259" key="12">
    <source>
        <dbReference type="Pfam" id="PF00127"/>
    </source>
</evidence>
<dbReference type="InterPro" id="IPR017533">
    <property type="entry name" value="Halocyanin"/>
</dbReference>
<evidence type="ECO:0000256" key="10">
    <source>
        <dbReference type="SAM" id="MobiDB-lite"/>
    </source>
</evidence>
<comment type="caution">
    <text evidence="13">The sequence shown here is derived from an EMBL/GenBank/DDBJ whole genome shotgun (WGS) entry which is preliminary data.</text>
</comment>
<dbReference type="AlphaFoldDB" id="A0ABD6ACM7"/>
<evidence type="ECO:0000256" key="4">
    <source>
        <dbReference type="ARBA" id="ARBA00022723"/>
    </source>
</evidence>
<feature type="binding site" evidence="9">
    <location>
        <position position="144"/>
    </location>
    <ligand>
        <name>Cu cation</name>
        <dbReference type="ChEBI" id="CHEBI:23378"/>
    </ligand>
</feature>
<gene>
    <name evidence="13" type="ORF">ACFQPE_16335</name>
</gene>
<feature type="domain" description="Blue (type 1) copper" evidence="12">
    <location>
        <begin position="71"/>
        <end position="155"/>
    </location>
</feature>
<dbReference type="InterPro" id="IPR028871">
    <property type="entry name" value="BlueCu_1_BS"/>
</dbReference>
<dbReference type="EMBL" id="JBHTBF010000003">
    <property type="protein sequence ID" value="MFC7318349.1"/>
    <property type="molecule type" value="Genomic_DNA"/>
</dbReference>
<protein>
    <submittedName>
        <fullName evidence="13">Halocyanin domain-containing protein</fullName>
    </submittedName>
</protein>
<keyword evidence="11" id="KW-1133">Transmembrane helix</keyword>
<name>A0ABD6ACM7_9EURY</name>
<dbReference type="PRINTS" id="PR00155">
    <property type="entry name" value="AMICYANIN"/>
</dbReference>
<keyword evidence="7 9" id="KW-0186">Copper</keyword>
<evidence type="ECO:0000313" key="13">
    <source>
        <dbReference type="EMBL" id="MFC7318349.1"/>
    </source>
</evidence>
<dbReference type="Proteomes" id="UP001596547">
    <property type="component" value="Unassembled WGS sequence"/>
</dbReference>
<dbReference type="PROSITE" id="PS51318">
    <property type="entry name" value="TAT"/>
    <property type="match status" value="1"/>
</dbReference>
<comment type="subcellular location">
    <subcellularLocation>
        <location evidence="1">Membrane</location>
    </subcellularLocation>
    <subcellularLocation>
        <location evidence="2">Periplasm</location>
    </subcellularLocation>
</comment>
<feature type="binding site" evidence="9">
    <location>
        <position position="106"/>
    </location>
    <ligand>
        <name>Cu cation</name>
        <dbReference type="ChEBI" id="CHEBI:23378"/>
    </ligand>
</feature>
<dbReference type="InterPro" id="IPR000923">
    <property type="entry name" value="BlueCu_1"/>
</dbReference>
<dbReference type="GeneID" id="79317474"/>
<evidence type="ECO:0000256" key="3">
    <source>
        <dbReference type="ARBA" id="ARBA00022448"/>
    </source>
</evidence>
<feature type="transmembrane region" description="Helical" evidence="11">
    <location>
        <begin position="169"/>
        <end position="192"/>
    </location>
</feature>
<dbReference type="Pfam" id="PF00127">
    <property type="entry name" value="Copper-bind"/>
    <property type="match status" value="1"/>
</dbReference>
<accession>A0ABD6ACM7</accession>
<evidence type="ECO:0000256" key="1">
    <source>
        <dbReference type="ARBA" id="ARBA00004370"/>
    </source>
</evidence>
<proteinExistence type="predicted"/>
<evidence type="ECO:0000256" key="9">
    <source>
        <dbReference type="PIRSR" id="PIRSR602386-1"/>
    </source>
</evidence>
<evidence type="ECO:0000256" key="11">
    <source>
        <dbReference type="SAM" id="Phobius"/>
    </source>
</evidence>
<dbReference type="InterPro" id="IPR002386">
    <property type="entry name" value="Amicyanin/Pseudoazurin"/>
</dbReference>
<evidence type="ECO:0000256" key="5">
    <source>
        <dbReference type="ARBA" id="ARBA00022764"/>
    </source>
</evidence>
<organism evidence="13 14">
    <name type="scientific">Halomarina halobia</name>
    <dbReference type="NCBI Taxonomy" id="3033386"/>
    <lineage>
        <taxon>Archaea</taxon>
        <taxon>Methanobacteriati</taxon>
        <taxon>Methanobacteriota</taxon>
        <taxon>Stenosarchaea group</taxon>
        <taxon>Halobacteria</taxon>
        <taxon>Halobacteriales</taxon>
        <taxon>Natronomonadaceae</taxon>
        <taxon>Halomarina</taxon>
    </lineage>
</organism>
<dbReference type="CDD" id="cd04220">
    <property type="entry name" value="Halocyanin"/>
    <property type="match status" value="1"/>
</dbReference>
<feature type="binding site" evidence="9">
    <location>
        <position position="141"/>
    </location>
    <ligand>
        <name>Cu cation</name>
        <dbReference type="ChEBI" id="CHEBI:23378"/>
    </ligand>
</feature>
<evidence type="ECO:0000256" key="2">
    <source>
        <dbReference type="ARBA" id="ARBA00004418"/>
    </source>
</evidence>
<dbReference type="GO" id="GO:0016020">
    <property type="term" value="C:membrane"/>
    <property type="evidence" value="ECO:0007669"/>
    <property type="project" value="UniProtKB-SubCell"/>
</dbReference>
<keyword evidence="6" id="KW-0249">Electron transport</keyword>
<evidence type="ECO:0000256" key="6">
    <source>
        <dbReference type="ARBA" id="ARBA00022982"/>
    </source>
</evidence>
<keyword evidence="4 9" id="KW-0479">Metal-binding</keyword>
<feature type="region of interest" description="Disordered" evidence="10">
    <location>
        <begin position="197"/>
        <end position="228"/>
    </location>
</feature>
<keyword evidence="8 11" id="KW-0472">Membrane</keyword>
<dbReference type="NCBIfam" id="TIGR03102">
    <property type="entry name" value="halo_cynanin"/>
    <property type="match status" value="1"/>
</dbReference>
<keyword evidence="14" id="KW-1185">Reference proteome</keyword>
<dbReference type="InterPro" id="IPR006311">
    <property type="entry name" value="TAT_signal"/>
</dbReference>
<keyword evidence="11" id="KW-0812">Transmembrane</keyword>
<dbReference type="RefSeq" id="WP_276305859.1">
    <property type="nucleotide sequence ID" value="NZ_CP119993.1"/>
</dbReference>